<comment type="caution">
    <text evidence="2">The sequence shown here is derived from an EMBL/GenBank/DDBJ whole genome shotgun (WGS) entry which is preliminary data.</text>
</comment>
<feature type="compositionally biased region" description="Basic and acidic residues" evidence="1">
    <location>
        <begin position="1"/>
        <end position="13"/>
    </location>
</feature>
<keyword evidence="3" id="KW-1185">Reference proteome</keyword>
<proteinExistence type="predicted"/>
<feature type="region of interest" description="Disordered" evidence="1">
    <location>
        <begin position="1"/>
        <end position="20"/>
    </location>
</feature>
<evidence type="ECO:0000313" key="3">
    <source>
        <dbReference type="Proteomes" id="UP001345219"/>
    </source>
</evidence>
<organism evidence="2 3">
    <name type="scientific">Trapa incisa</name>
    <dbReference type="NCBI Taxonomy" id="236973"/>
    <lineage>
        <taxon>Eukaryota</taxon>
        <taxon>Viridiplantae</taxon>
        <taxon>Streptophyta</taxon>
        <taxon>Embryophyta</taxon>
        <taxon>Tracheophyta</taxon>
        <taxon>Spermatophyta</taxon>
        <taxon>Magnoliopsida</taxon>
        <taxon>eudicotyledons</taxon>
        <taxon>Gunneridae</taxon>
        <taxon>Pentapetalae</taxon>
        <taxon>rosids</taxon>
        <taxon>malvids</taxon>
        <taxon>Myrtales</taxon>
        <taxon>Lythraceae</taxon>
        <taxon>Trapa</taxon>
    </lineage>
</organism>
<sequence length="131" mass="15074">MNLQKLVKEQDKSRSKKEKGNVSLCHPLPLPLFFYRSKDLGWHLTVALRRLTEKELRNNGLHCPGSEFYYVMGSLFSVKVSETLSIFMLHKPTSSTILNKWDLRRETFGNLLFPVLSEVNLQTTSALYRGG</sequence>
<accession>A0AAN7GFW2</accession>
<name>A0AAN7GFW2_9MYRT</name>
<dbReference type="EMBL" id="JAXIOK010000022">
    <property type="protein sequence ID" value="KAK4744986.1"/>
    <property type="molecule type" value="Genomic_DNA"/>
</dbReference>
<reference evidence="2 3" key="1">
    <citation type="journal article" date="2023" name="Hortic Res">
        <title>Pangenome of water caltrop reveals structural variations and asymmetric subgenome divergence after allopolyploidization.</title>
        <authorList>
            <person name="Zhang X."/>
            <person name="Chen Y."/>
            <person name="Wang L."/>
            <person name="Yuan Y."/>
            <person name="Fang M."/>
            <person name="Shi L."/>
            <person name="Lu R."/>
            <person name="Comes H.P."/>
            <person name="Ma Y."/>
            <person name="Chen Y."/>
            <person name="Huang G."/>
            <person name="Zhou Y."/>
            <person name="Zheng Z."/>
            <person name="Qiu Y."/>
        </authorList>
    </citation>
    <scope>NUCLEOTIDE SEQUENCE [LARGE SCALE GENOMIC DNA]</scope>
    <source>
        <tissue evidence="2">Roots</tissue>
    </source>
</reference>
<gene>
    <name evidence="2" type="ORF">SAY87_011298</name>
</gene>
<evidence type="ECO:0000313" key="2">
    <source>
        <dbReference type="EMBL" id="KAK4744986.1"/>
    </source>
</evidence>
<dbReference type="AlphaFoldDB" id="A0AAN7GFW2"/>
<evidence type="ECO:0000256" key="1">
    <source>
        <dbReference type="SAM" id="MobiDB-lite"/>
    </source>
</evidence>
<protein>
    <submittedName>
        <fullName evidence="2">Uncharacterized protein</fullName>
    </submittedName>
</protein>
<dbReference type="Proteomes" id="UP001345219">
    <property type="component" value="Chromosome 9"/>
</dbReference>